<proteinExistence type="predicted"/>
<accession>A0A5C5U7E6</accession>
<dbReference type="GO" id="GO:0016746">
    <property type="term" value="F:acyltransferase activity"/>
    <property type="evidence" value="ECO:0007669"/>
    <property type="project" value="UniProtKB-KW"/>
</dbReference>
<dbReference type="OrthoDB" id="9815592at2"/>
<organism evidence="2 3">
    <name type="scientific">Luteimonas wenzhouensis</name>
    <dbReference type="NCBI Taxonomy" id="2599615"/>
    <lineage>
        <taxon>Bacteria</taxon>
        <taxon>Pseudomonadati</taxon>
        <taxon>Pseudomonadota</taxon>
        <taxon>Gammaproteobacteria</taxon>
        <taxon>Lysobacterales</taxon>
        <taxon>Lysobacteraceae</taxon>
        <taxon>Luteimonas</taxon>
    </lineage>
</organism>
<sequence length="284" mass="29415">MTVATDKPRASLRHWLATSPHPSAALARRLRGGLRGFTLPAPRLVVRPYLWLFLGLRALVFGFRRLFIAEPLFKAYCTRLGRNVTTGIYVPWIQGKGDLEVGDGVHVSGKLSVAFAARFAARPRLVIGAGTDIAHDCRIVVGKEVRIGAGVELAGGVTIRDSGGHPADPARRAAGAPPDESDVKPVEIQDNAWIGSNVLILPGSVVGEGSIVSAHSVVAGTVAPYTIVAGNPARRVGTLVPPPGRAHLAPPAPPTLRAAGARPAPAAADADAAAPGKRSQATGA</sequence>
<name>A0A5C5U7E6_9GAMM</name>
<dbReference type="CDD" id="cd04647">
    <property type="entry name" value="LbH_MAT_like"/>
    <property type="match status" value="1"/>
</dbReference>
<dbReference type="InterPro" id="IPR001451">
    <property type="entry name" value="Hexapep"/>
</dbReference>
<dbReference type="AlphaFoldDB" id="A0A5C5U7E6"/>
<keyword evidence="3" id="KW-1185">Reference proteome</keyword>
<evidence type="ECO:0000313" key="2">
    <source>
        <dbReference type="EMBL" id="TWT21816.1"/>
    </source>
</evidence>
<evidence type="ECO:0000256" key="1">
    <source>
        <dbReference type="SAM" id="MobiDB-lite"/>
    </source>
</evidence>
<gene>
    <name evidence="2" type="ORF">FQY79_01410</name>
</gene>
<dbReference type="Proteomes" id="UP000315949">
    <property type="component" value="Unassembled WGS sequence"/>
</dbReference>
<reference evidence="2 3" key="1">
    <citation type="submission" date="2019-07" db="EMBL/GenBank/DDBJ databases">
        <title>Luteimonas sp. YD-1 nov., isolated from acidic soil.</title>
        <authorList>
            <person name="Zhou J."/>
        </authorList>
    </citation>
    <scope>NUCLEOTIDE SEQUENCE [LARGE SCALE GENOMIC DNA]</scope>
    <source>
        <strain evidence="2 3">YD-1</strain>
    </source>
</reference>
<protein>
    <submittedName>
        <fullName evidence="2">Acyltransferase</fullName>
    </submittedName>
</protein>
<dbReference type="PANTHER" id="PTHR23416">
    <property type="entry name" value="SIALIC ACID SYNTHASE-RELATED"/>
    <property type="match status" value="1"/>
</dbReference>
<dbReference type="Pfam" id="PF00132">
    <property type="entry name" value="Hexapep"/>
    <property type="match status" value="1"/>
</dbReference>
<dbReference type="SUPFAM" id="SSF51161">
    <property type="entry name" value="Trimeric LpxA-like enzymes"/>
    <property type="match status" value="1"/>
</dbReference>
<keyword evidence="2" id="KW-0808">Transferase</keyword>
<dbReference type="InterPro" id="IPR011004">
    <property type="entry name" value="Trimer_LpxA-like_sf"/>
</dbReference>
<feature type="compositionally biased region" description="Low complexity" evidence="1">
    <location>
        <begin position="255"/>
        <end position="276"/>
    </location>
</feature>
<feature type="region of interest" description="Disordered" evidence="1">
    <location>
        <begin position="160"/>
        <end position="183"/>
    </location>
</feature>
<dbReference type="EMBL" id="VOHE01000001">
    <property type="protein sequence ID" value="TWT21816.1"/>
    <property type="molecule type" value="Genomic_DNA"/>
</dbReference>
<dbReference type="RefSeq" id="WP_146310060.1">
    <property type="nucleotide sequence ID" value="NZ_VOHE01000001.1"/>
</dbReference>
<dbReference type="InterPro" id="IPR051159">
    <property type="entry name" value="Hexapeptide_acetyltransf"/>
</dbReference>
<dbReference type="Gene3D" id="2.160.10.10">
    <property type="entry name" value="Hexapeptide repeat proteins"/>
    <property type="match status" value="1"/>
</dbReference>
<evidence type="ECO:0000313" key="3">
    <source>
        <dbReference type="Proteomes" id="UP000315949"/>
    </source>
</evidence>
<feature type="compositionally biased region" description="Pro residues" evidence="1">
    <location>
        <begin position="241"/>
        <end position="254"/>
    </location>
</feature>
<feature type="region of interest" description="Disordered" evidence="1">
    <location>
        <begin position="241"/>
        <end position="284"/>
    </location>
</feature>
<keyword evidence="2" id="KW-0012">Acyltransferase</keyword>
<comment type="caution">
    <text evidence="2">The sequence shown here is derived from an EMBL/GenBank/DDBJ whole genome shotgun (WGS) entry which is preliminary data.</text>
</comment>